<feature type="domain" description="EF-hand" evidence="6">
    <location>
        <begin position="111"/>
        <end position="146"/>
    </location>
</feature>
<reference evidence="7" key="1">
    <citation type="submission" date="2021-02" db="EMBL/GenBank/DDBJ databases">
        <authorList>
            <person name="Dougan E. K."/>
            <person name="Rhodes N."/>
            <person name="Thang M."/>
            <person name="Chan C."/>
        </authorList>
    </citation>
    <scope>NUCLEOTIDE SEQUENCE</scope>
</reference>
<accession>A0A813BSW7</accession>
<dbReference type="PROSITE" id="PS50222">
    <property type="entry name" value="EF_HAND_2"/>
    <property type="match status" value="4"/>
</dbReference>
<dbReference type="SMART" id="SM00054">
    <property type="entry name" value="EFh"/>
    <property type="match status" value="4"/>
</dbReference>
<dbReference type="InterPro" id="IPR011992">
    <property type="entry name" value="EF-hand-dom_pair"/>
</dbReference>
<evidence type="ECO:0000256" key="5">
    <source>
        <dbReference type="ARBA" id="ARBA00022990"/>
    </source>
</evidence>
<keyword evidence="4" id="KW-0106">Calcium</keyword>
<evidence type="ECO:0000256" key="4">
    <source>
        <dbReference type="ARBA" id="ARBA00022837"/>
    </source>
</evidence>
<comment type="caution">
    <text evidence="7">The sequence shown here is derived from an EMBL/GenBank/DDBJ whole genome shotgun (WGS) entry which is preliminary data.</text>
</comment>
<dbReference type="EMBL" id="CAJNJA010078086">
    <property type="protein sequence ID" value="CAE7921579.1"/>
    <property type="molecule type" value="Genomic_DNA"/>
</dbReference>
<dbReference type="SUPFAM" id="SSF47473">
    <property type="entry name" value="EF-hand"/>
    <property type="match status" value="2"/>
</dbReference>
<dbReference type="Pfam" id="PF13499">
    <property type="entry name" value="EF-hand_7"/>
    <property type="match status" value="1"/>
</dbReference>
<evidence type="ECO:0000313" key="7">
    <source>
        <dbReference type="EMBL" id="CAE7921579.1"/>
    </source>
</evidence>
<feature type="domain" description="EF-hand" evidence="6">
    <location>
        <begin position="147"/>
        <end position="182"/>
    </location>
</feature>
<dbReference type="GO" id="GO:0016460">
    <property type="term" value="C:myosin II complex"/>
    <property type="evidence" value="ECO:0007669"/>
    <property type="project" value="TreeGrafter"/>
</dbReference>
<dbReference type="GO" id="GO:0005509">
    <property type="term" value="F:calcium ion binding"/>
    <property type="evidence" value="ECO:0007669"/>
    <property type="project" value="InterPro"/>
</dbReference>
<evidence type="ECO:0000256" key="1">
    <source>
        <dbReference type="ARBA" id="ARBA00020786"/>
    </source>
</evidence>
<evidence type="ECO:0000256" key="3">
    <source>
        <dbReference type="ARBA" id="ARBA00022737"/>
    </source>
</evidence>
<organism evidence="7 8">
    <name type="scientific">Symbiodinium necroappetens</name>
    <dbReference type="NCBI Taxonomy" id="1628268"/>
    <lineage>
        <taxon>Eukaryota</taxon>
        <taxon>Sar</taxon>
        <taxon>Alveolata</taxon>
        <taxon>Dinophyceae</taxon>
        <taxon>Suessiales</taxon>
        <taxon>Symbiodiniaceae</taxon>
        <taxon>Symbiodinium</taxon>
    </lineage>
</organism>
<dbReference type="InterPro" id="IPR018247">
    <property type="entry name" value="EF_Hand_1_Ca_BS"/>
</dbReference>
<dbReference type="Gene3D" id="1.10.238.10">
    <property type="entry name" value="EF-hand"/>
    <property type="match status" value="3"/>
</dbReference>
<dbReference type="OrthoDB" id="419095at2759"/>
<gene>
    <name evidence="7" type="primary">CML8</name>
    <name evidence="7" type="ORF">SNEC2469_LOCUS31781</name>
</gene>
<protein>
    <recommendedName>
        <fullName evidence="1">Calmodulin</fullName>
    </recommendedName>
</protein>
<keyword evidence="5" id="KW-0007">Acetylation</keyword>
<feature type="domain" description="EF-hand" evidence="6">
    <location>
        <begin position="268"/>
        <end position="303"/>
    </location>
</feature>
<dbReference type="PANTHER" id="PTHR23048:SF0">
    <property type="entry name" value="CALMODULIN LIKE 3"/>
    <property type="match status" value="1"/>
</dbReference>
<sequence length="466" mass="53732">MDPQGDKGPPPALTFQEAVLWARRFRERMFTSYRDVFDKFDDDGNDSIDLREIKNVIRELGFTIPQKTVHELIVEARRRGDILNSDLDGLDYDSFVHFMQLLNENDGFNKQEIDRIVKTFKKYDKDRSGDINTLELSDMMREMGQAPCIEEVRTLLSAVDINGNGVLDEREFIRFSRLFREKQLARAKMVFMNHADRQLSPEMIPASQVDLAIHVLLADEAVEVAPLPPEEGLSKDQPIEFDEFVELADRMRERLIWTSKKFAGFGEAEVNEIRQIFDSFDTKRAGSLKPNEASELLKSLGIEVRSVEERIALSEQIGTACQEAQEAGAEAVVDGQVNFWVFLQLFRAMKRKQDEEKERRLMSVCEEVKFNSQEVNQFQEVFEQCWSSLYTDGVTSDTKQIPRTAVYKLFRNMGMRLEGRNRQALDDQLNALQAQKGIDFPNFLLLMRWMLDVDFCSISSSKQPGT</sequence>
<dbReference type="AlphaFoldDB" id="A0A813BSW7"/>
<keyword evidence="3" id="KW-0677">Repeat</keyword>
<keyword evidence="8" id="KW-1185">Reference proteome</keyword>
<feature type="domain" description="EF-hand" evidence="6">
    <location>
        <begin position="28"/>
        <end position="63"/>
    </location>
</feature>
<dbReference type="PROSITE" id="PS00018">
    <property type="entry name" value="EF_HAND_1"/>
    <property type="match status" value="3"/>
</dbReference>
<evidence type="ECO:0000313" key="8">
    <source>
        <dbReference type="Proteomes" id="UP000601435"/>
    </source>
</evidence>
<dbReference type="InterPro" id="IPR050230">
    <property type="entry name" value="CALM/Myosin/TropC-like"/>
</dbReference>
<dbReference type="CDD" id="cd00051">
    <property type="entry name" value="EFh"/>
    <property type="match status" value="1"/>
</dbReference>
<evidence type="ECO:0000259" key="6">
    <source>
        <dbReference type="PROSITE" id="PS50222"/>
    </source>
</evidence>
<dbReference type="PANTHER" id="PTHR23048">
    <property type="entry name" value="MYOSIN LIGHT CHAIN 1, 3"/>
    <property type="match status" value="1"/>
</dbReference>
<proteinExistence type="predicted"/>
<keyword evidence="2" id="KW-0479">Metal-binding</keyword>
<name>A0A813BSW7_9DINO</name>
<dbReference type="InterPro" id="IPR002048">
    <property type="entry name" value="EF_hand_dom"/>
</dbReference>
<evidence type="ECO:0000256" key="2">
    <source>
        <dbReference type="ARBA" id="ARBA00022723"/>
    </source>
</evidence>
<dbReference type="Proteomes" id="UP000601435">
    <property type="component" value="Unassembled WGS sequence"/>
</dbReference>